<keyword evidence="3" id="KW-1185">Reference proteome</keyword>
<proteinExistence type="predicted"/>
<feature type="region of interest" description="Disordered" evidence="1">
    <location>
        <begin position="60"/>
        <end position="85"/>
    </location>
</feature>
<feature type="compositionally biased region" description="Low complexity" evidence="1">
    <location>
        <begin position="61"/>
        <end position="70"/>
    </location>
</feature>
<dbReference type="AlphaFoldDB" id="A0A9W9YG41"/>
<evidence type="ECO:0000313" key="2">
    <source>
        <dbReference type="EMBL" id="KAJ7340195.1"/>
    </source>
</evidence>
<reference evidence="2" key="1">
    <citation type="submission" date="2023-01" db="EMBL/GenBank/DDBJ databases">
        <title>Genome assembly of the deep-sea coral Lophelia pertusa.</title>
        <authorList>
            <person name="Herrera S."/>
            <person name="Cordes E."/>
        </authorList>
    </citation>
    <scope>NUCLEOTIDE SEQUENCE</scope>
    <source>
        <strain evidence="2">USNM1676648</strain>
        <tissue evidence="2">Polyp</tissue>
    </source>
</reference>
<organism evidence="2 3">
    <name type="scientific">Desmophyllum pertusum</name>
    <dbReference type="NCBI Taxonomy" id="174260"/>
    <lineage>
        <taxon>Eukaryota</taxon>
        <taxon>Metazoa</taxon>
        <taxon>Cnidaria</taxon>
        <taxon>Anthozoa</taxon>
        <taxon>Hexacorallia</taxon>
        <taxon>Scleractinia</taxon>
        <taxon>Caryophylliina</taxon>
        <taxon>Caryophylliidae</taxon>
        <taxon>Desmophyllum</taxon>
    </lineage>
</organism>
<evidence type="ECO:0000256" key="1">
    <source>
        <dbReference type="SAM" id="MobiDB-lite"/>
    </source>
</evidence>
<comment type="caution">
    <text evidence="2">The sequence shown here is derived from an EMBL/GenBank/DDBJ whole genome shotgun (WGS) entry which is preliminary data.</text>
</comment>
<dbReference type="InterPro" id="IPR008979">
    <property type="entry name" value="Galactose-bd-like_sf"/>
</dbReference>
<protein>
    <submittedName>
        <fullName evidence="2">Uncharacterized protein</fullName>
    </submittedName>
</protein>
<dbReference type="SUPFAM" id="SSF49785">
    <property type="entry name" value="Galactose-binding domain-like"/>
    <property type="match status" value="1"/>
</dbReference>
<dbReference type="PANTHER" id="PTHR31513">
    <property type="entry name" value="EPHRIN TYPE-B RECEPTOR"/>
    <property type="match status" value="1"/>
</dbReference>
<gene>
    <name evidence="2" type="ORF">OS493_002926</name>
</gene>
<feature type="compositionally biased region" description="Gly residues" evidence="1">
    <location>
        <begin position="71"/>
        <end position="81"/>
    </location>
</feature>
<sequence length="717" mass="75639">MIDLICAGIHSYTQLTVKTEVFLETTSSSSQHFFNVSQTFDIQANAILILDFNKVSGSNPGAGVSPSGSIGSSGGSYGGRAGAASNTPLSASQAEAYGSAFDVAQPGSWGGGDPSTRGKGGGFLKIYARKLIIDGTVQANGERAKQNDGGGSGGGVSMDCFEIDGNGRVEAEGGMGSGKGGGGSGGRISVEFQHGSFQGKARAYGGKTENEVSAQGVAAGSTSLTSSSTRSVPNPPGSNTIYSPSHAKLNYQGGRGGWMPATNIGEWLEENGEVKTFTEILTRNTVKKNALPAELYTKAVRFLPKSYSGGGIALRVELYGYPADLPSKPACSYVLPEDGNPEPGGPGTVYFDGYKSGSKYRVLSVDNQGRRPRINSSSDVNVFRQTGAVAWITITDDHKLEQLEISGGAQLVIAGSAKNFTIDSVTDDNTGHLSNSLAFVQNQSQDFGSHGRLTLNGTSLVHADIVVVDGTWLPKKLNIFPGWKELTVEHGGMFHFDPVGIYNLNKFHLDGDVKSLNAVKMEGLSQERILVCEVGFNGVVVIDSSDLTTILCHDVLVSGTLRVGNLSIGALWDDLHVNGTYGKFYFETSEPLNINQTRVSGLIETGSPVVPMTPLTGESFIIETSGEVSIHYQGQPSSIVDGATNSTLLVTAVQVDGLFKLGSLYLVTDNLSVGSLGAFQWMVAVLSEEWDLEPELRKTAEALGRVTEDEGDVGRRH</sequence>
<feature type="compositionally biased region" description="Low complexity" evidence="1">
    <location>
        <begin position="221"/>
        <end position="231"/>
    </location>
</feature>
<evidence type="ECO:0000313" key="3">
    <source>
        <dbReference type="Proteomes" id="UP001163046"/>
    </source>
</evidence>
<accession>A0A9W9YG41</accession>
<name>A0A9W9YG41_9CNID</name>
<dbReference type="Proteomes" id="UP001163046">
    <property type="component" value="Unassembled WGS sequence"/>
</dbReference>
<dbReference type="Gene3D" id="2.60.120.260">
    <property type="entry name" value="Galactose-binding domain-like"/>
    <property type="match status" value="1"/>
</dbReference>
<dbReference type="OrthoDB" id="10535220at2759"/>
<dbReference type="PANTHER" id="PTHR31513:SF2">
    <property type="entry name" value="MRAZ"/>
    <property type="match status" value="1"/>
</dbReference>
<feature type="region of interest" description="Disordered" evidence="1">
    <location>
        <begin position="203"/>
        <end position="241"/>
    </location>
</feature>
<dbReference type="EMBL" id="MU827778">
    <property type="protein sequence ID" value="KAJ7340195.1"/>
    <property type="molecule type" value="Genomic_DNA"/>
</dbReference>